<keyword evidence="1" id="KW-0175">Coiled coil</keyword>
<reference evidence="3 4" key="1">
    <citation type="submission" date="2015-06" db="EMBL/GenBank/DDBJ databases">
        <title>Improved classification and identification of acetic acid bacteria using matrix-assisted laser desorption/ionization time-of-flight mass spectrometry; Gluconobacter nephelii and Gluconobacter uchimurae are later heterotypic synonyms of Gluconobacter japonicus and Gluconobacter oxydans, respectively.</title>
        <authorList>
            <person name="Li L."/>
            <person name="Cleenwerck I."/>
            <person name="De Vuyst L."/>
            <person name="Vandamme P."/>
        </authorList>
    </citation>
    <scope>NUCLEOTIDE SEQUENCE [LARGE SCALE GENOMIC DNA]</scope>
    <source>
        <strain evidence="3 4">LMG 1676</strain>
    </source>
</reference>
<evidence type="ECO:0000256" key="1">
    <source>
        <dbReference type="SAM" id="Coils"/>
    </source>
</evidence>
<feature type="coiled-coil region" evidence="1">
    <location>
        <begin position="5"/>
        <end position="43"/>
    </location>
</feature>
<name>A0A149RRZ8_GLUOY</name>
<sequence length="76" mass="8333">MLERITKLETQMEGVKDALKDLKDELRSGNSDLKSDIANLRSDAATNLRWMIGLGVTVGGILIGLLVRVMTLLPSH</sequence>
<accession>A0A149RRZ8</accession>
<comment type="caution">
    <text evidence="3">The sequence shown here is derived from an EMBL/GenBank/DDBJ whole genome shotgun (WGS) entry which is preliminary data.</text>
</comment>
<dbReference type="EMBL" id="LHZG01000180">
    <property type="protein sequence ID" value="KXV17117.1"/>
    <property type="molecule type" value="Genomic_DNA"/>
</dbReference>
<keyword evidence="2" id="KW-0472">Membrane</keyword>
<gene>
    <name evidence="3" type="ORF">AD934_12665</name>
</gene>
<keyword evidence="2" id="KW-1133">Transmembrane helix</keyword>
<feature type="transmembrane region" description="Helical" evidence="2">
    <location>
        <begin position="50"/>
        <end position="73"/>
    </location>
</feature>
<evidence type="ECO:0000313" key="4">
    <source>
        <dbReference type="Proteomes" id="UP000075655"/>
    </source>
</evidence>
<dbReference type="AlphaFoldDB" id="A0A149RRZ8"/>
<keyword evidence="2" id="KW-0812">Transmembrane</keyword>
<evidence type="ECO:0000313" key="3">
    <source>
        <dbReference type="EMBL" id="KXV17117.1"/>
    </source>
</evidence>
<evidence type="ECO:0000256" key="2">
    <source>
        <dbReference type="SAM" id="Phobius"/>
    </source>
</evidence>
<protein>
    <submittedName>
        <fullName evidence="3">Uncharacterized protein</fullName>
    </submittedName>
</protein>
<proteinExistence type="predicted"/>
<dbReference type="Proteomes" id="UP000075655">
    <property type="component" value="Unassembled WGS sequence"/>
</dbReference>
<dbReference type="PATRIC" id="fig|442.8.peg.1142"/>
<organism evidence="3 4">
    <name type="scientific">Gluconobacter oxydans</name>
    <name type="common">Gluconobacter suboxydans</name>
    <dbReference type="NCBI Taxonomy" id="442"/>
    <lineage>
        <taxon>Bacteria</taxon>
        <taxon>Pseudomonadati</taxon>
        <taxon>Pseudomonadota</taxon>
        <taxon>Alphaproteobacteria</taxon>
        <taxon>Acetobacterales</taxon>
        <taxon>Acetobacteraceae</taxon>
        <taxon>Gluconobacter</taxon>
    </lineage>
</organism>